<dbReference type="EMBL" id="JBDFQZ010000001">
    <property type="protein sequence ID" value="KAK9755212.1"/>
    <property type="molecule type" value="Genomic_DNA"/>
</dbReference>
<dbReference type="Proteomes" id="UP001443914">
    <property type="component" value="Unassembled WGS sequence"/>
</dbReference>
<reference evidence="3" key="1">
    <citation type="submission" date="2024-03" db="EMBL/GenBank/DDBJ databases">
        <title>WGS assembly of Saponaria officinalis var. Norfolk2.</title>
        <authorList>
            <person name="Jenkins J."/>
            <person name="Shu S."/>
            <person name="Grimwood J."/>
            <person name="Barry K."/>
            <person name="Goodstein D."/>
            <person name="Schmutz J."/>
            <person name="Leebens-Mack J."/>
            <person name="Osbourn A."/>
        </authorList>
    </citation>
    <scope>NUCLEOTIDE SEQUENCE [LARGE SCALE GENOMIC DNA]</scope>
    <source>
        <strain evidence="3">JIC</strain>
    </source>
</reference>
<keyword evidence="2" id="KW-0472">Membrane</keyword>
<dbReference type="PANTHER" id="PTHR34054">
    <property type="entry name" value="EXPRESSED PROTEIN"/>
    <property type="match status" value="1"/>
</dbReference>
<dbReference type="InterPro" id="IPR045884">
    <property type="entry name" value="At5g59350-like"/>
</dbReference>
<dbReference type="AlphaFoldDB" id="A0AAW1NBR5"/>
<keyword evidence="2" id="KW-1133">Transmembrane helix</keyword>
<evidence type="ECO:0000256" key="2">
    <source>
        <dbReference type="SAM" id="Phobius"/>
    </source>
</evidence>
<evidence type="ECO:0000313" key="4">
    <source>
        <dbReference type="Proteomes" id="UP001443914"/>
    </source>
</evidence>
<keyword evidence="2" id="KW-0812">Transmembrane</keyword>
<feature type="region of interest" description="Disordered" evidence="1">
    <location>
        <begin position="76"/>
        <end position="105"/>
    </location>
</feature>
<protein>
    <submittedName>
        <fullName evidence="3">Uncharacterized protein</fullName>
    </submittedName>
</protein>
<evidence type="ECO:0000256" key="1">
    <source>
        <dbReference type="SAM" id="MobiDB-lite"/>
    </source>
</evidence>
<name>A0AAW1NBR5_SAPOF</name>
<sequence>MALLSGVGLVLTLVFGCLLLALVAELYYLLWWKKQRITSCNSNTNSNSNNNSIELDYSNHTKEMFYLFCWDKPTTTRTTTHQNSTLEDPNPISNRHDPDLETGLGGNTKEESVEAELMRLHNLVGPPRFLFTIKEESKEDLESNIDAKSRTTSLSDFIVALDSQTPFLSPMNSPNFLGPNNNINNINNDNNSNNNYNNPLFESTMEAELFRLRSSPPPKFKFLRDAEEKLYRRLLEEAHRSGKLHEGILDISHPMADPREG</sequence>
<proteinExistence type="predicted"/>
<gene>
    <name evidence="3" type="ORF">RND81_01G009900</name>
</gene>
<keyword evidence="4" id="KW-1185">Reference proteome</keyword>
<feature type="transmembrane region" description="Helical" evidence="2">
    <location>
        <begin position="6"/>
        <end position="30"/>
    </location>
</feature>
<dbReference type="PANTHER" id="PTHR34054:SF2">
    <property type="entry name" value="EXPRESSED PROTEIN"/>
    <property type="match status" value="1"/>
</dbReference>
<feature type="compositionally biased region" description="Polar residues" evidence="1">
    <location>
        <begin position="81"/>
        <end position="93"/>
    </location>
</feature>
<evidence type="ECO:0000313" key="3">
    <source>
        <dbReference type="EMBL" id="KAK9755212.1"/>
    </source>
</evidence>
<organism evidence="3 4">
    <name type="scientific">Saponaria officinalis</name>
    <name type="common">Common soapwort</name>
    <name type="synonym">Lychnis saponaria</name>
    <dbReference type="NCBI Taxonomy" id="3572"/>
    <lineage>
        <taxon>Eukaryota</taxon>
        <taxon>Viridiplantae</taxon>
        <taxon>Streptophyta</taxon>
        <taxon>Embryophyta</taxon>
        <taxon>Tracheophyta</taxon>
        <taxon>Spermatophyta</taxon>
        <taxon>Magnoliopsida</taxon>
        <taxon>eudicotyledons</taxon>
        <taxon>Gunneridae</taxon>
        <taxon>Pentapetalae</taxon>
        <taxon>Caryophyllales</taxon>
        <taxon>Caryophyllaceae</taxon>
        <taxon>Caryophylleae</taxon>
        <taxon>Saponaria</taxon>
    </lineage>
</organism>
<comment type="caution">
    <text evidence="3">The sequence shown here is derived from an EMBL/GenBank/DDBJ whole genome shotgun (WGS) entry which is preliminary data.</text>
</comment>
<accession>A0AAW1NBR5</accession>